<proteinExistence type="predicted"/>
<evidence type="ECO:0000313" key="1">
    <source>
        <dbReference type="EMBL" id="GAA0598640.1"/>
    </source>
</evidence>
<reference evidence="2" key="1">
    <citation type="journal article" date="2019" name="Int. J. Syst. Evol. Microbiol.">
        <title>The Global Catalogue of Microorganisms (GCM) 10K type strain sequencing project: providing services to taxonomists for standard genome sequencing and annotation.</title>
        <authorList>
            <consortium name="The Broad Institute Genomics Platform"/>
            <consortium name="The Broad Institute Genome Sequencing Center for Infectious Disease"/>
            <person name="Wu L."/>
            <person name="Ma J."/>
        </authorList>
    </citation>
    <scope>NUCLEOTIDE SEQUENCE [LARGE SCALE GENOMIC DNA]</scope>
    <source>
        <strain evidence="2">JCM 15115</strain>
    </source>
</reference>
<protein>
    <submittedName>
        <fullName evidence="1">Uncharacterized protein</fullName>
    </submittedName>
</protein>
<name>A0ABP3QYI4_9HYPH</name>
<comment type="caution">
    <text evidence="1">The sequence shown here is derived from an EMBL/GenBank/DDBJ whole genome shotgun (WGS) entry which is preliminary data.</text>
</comment>
<sequence length="50" mass="5972">MNNEELYLDNLAYIGNILKEYGCESELEIMIAFYKEKQNEISNKNLPWKN</sequence>
<accession>A0ABP3QYI4</accession>
<keyword evidence="2" id="KW-1185">Reference proteome</keyword>
<dbReference type="Proteomes" id="UP001424441">
    <property type="component" value="Unassembled WGS sequence"/>
</dbReference>
<gene>
    <name evidence="1" type="ORF">GCM10008943_12320</name>
</gene>
<organism evidence="1 2">
    <name type="scientific">Paenochrobactrum glaciei</name>
    <dbReference type="NCBI Taxonomy" id="486407"/>
    <lineage>
        <taxon>Bacteria</taxon>
        <taxon>Pseudomonadati</taxon>
        <taxon>Pseudomonadota</taxon>
        <taxon>Alphaproteobacteria</taxon>
        <taxon>Hyphomicrobiales</taxon>
        <taxon>Brucellaceae</taxon>
        <taxon>Paenochrobactrum</taxon>
    </lineage>
</organism>
<dbReference type="EMBL" id="BAAADE010000002">
    <property type="protein sequence ID" value="GAA0598640.1"/>
    <property type="molecule type" value="Genomic_DNA"/>
</dbReference>
<evidence type="ECO:0000313" key="2">
    <source>
        <dbReference type="Proteomes" id="UP001424441"/>
    </source>
</evidence>